<protein>
    <submittedName>
        <fullName evidence="1">Uncharacterized protein</fullName>
    </submittedName>
</protein>
<proteinExistence type="predicted"/>
<gene>
    <name evidence="1" type="ORF">AWB67_03937</name>
</gene>
<name>A0A158JM32_9BURK</name>
<evidence type="ECO:0000313" key="1">
    <source>
        <dbReference type="EMBL" id="SAL69430.1"/>
    </source>
</evidence>
<dbReference type="Proteomes" id="UP000054925">
    <property type="component" value="Unassembled WGS sequence"/>
</dbReference>
<comment type="caution">
    <text evidence="1">The sequence shown here is derived from an EMBL/GenBank/DDBJ whole genome shotgun (WGS) entry which is preliminary data.</text>
</comment>
<sequence length="77" mass="8362">MVVICKDLFPSKLTCTAWRHPLSHGYLSLAGVDEGTVSTAIRALTIVPPPPMTIFKSSSTPLGYLMVMVPVQLEFTV</sequence>
<accession>A0A158JM32</accession>
<evidence type="ECO:0000313" key="2">
    <source>
        <dbReference type="Proteomes" id="UP000054925"/>
    </source>
</evidence>
<dbReference type="AlphaFoldDB" id="A0A158JM32"/>
<organism evidence="1 2">
    <name type="scientific">Caballeronia terrestris</name>
    <dbReference type="NCBI Taxonomy" id="1226301"/>
    <lineage>
        <taxon>Bacteria</taxon>
        <taxon>Pseudomonadati</taxon>
        <taxon>Pseudomonadota</taxon>
        <taxon>Betaproteobacteria</taxon>
        <taxon>Burkholderiales</taxon>
        <taxon>Burkholderiaceae</taxon>
        <taxon>Caballeronia</taxon>
    </lineage>
</organism>
<keyword evidence="2" id="KW-1185">Reference proteome</keyword>
<reference evidence="1" key="1">
    <citation type="submission" date="2016-01" db="EMBL/GenBank/DDBJ databases">
        <authorList>
            <person name="Peeters C."/>
        </authorList>
    </citation>
    <scope>NUCLEOTIDE SEQUENCE [LARGE SCALE GENOMIC DNA]</scope>
    <source>
        <strain evidence="1">LMG 22937</strain>
    </source>
</reference>
<dbReference type="EMBL" id="FCOL02000023">
    <property type="protein sequence ID" value="SAL69430.1"/>
    <property type="molecule type" value="Genomic_DNA"/>
</dbReference>